<evidence type="ECO:0000256" key="7">
    <source>
        <dbReference type="RuleBase" id="RU361262"/>
    </source>
</evidence>
<gene>
    <name evidence="9" type="ORF">AQUCO_01200095v1</name>
</gene>
<keyword evidence="3" id="KW-0611">Plant defense</keyword>
<organism evidence="9 10">
    <name type="scientific">Aquilegia coerulea</name>
    <name type="common">Rocky mountain columbine</name>
    <dbReference type="NCBI Taxonomy" id="218851"/>
    <lineage>
        <taxon>Eukaryota</taxon>
        <taxon>Viridiplantae</taxon>
        <taxon>Streptophyta</taxon>
        <taxon>Embryophyta</taxon>
        <taxon>Tracheophyta</taxon>
        <taxon>Spermatophyta</taxon>
        <taxon>Magnoliopsida</taxon>
        <taxon>Ranunculales</taxon>
        <taxon>Ranunculaceae</taxon>
        <taxon>Thalictroideae</taxon>
        <taxon>Aquilegia</taxon>
    </lineage>
</organism>
<evidence type="ECO:0000259" key="8">
    <source>
        <dbReference type="PROSITE" id="PS51635"/>
    </source>
</evidence>
<dbReference type="InterPro" id="IPR016035">
    <property type="entry name" value="Acyl_Trfase/lysoPLipase"/>
</dbReference>
<dbReference type="GO" id="GO:0016042">
    <property type="term" value="P:lipid catabolic process"/>
    <property type="evidence" value="ECO:0007669"/>
    <property type="project" value="UniProtKB-UniRule"/>
</dbReference>
<feature type="short sequence motif" description="GXGXXG" evidence="6">
    <location>
        <begin position="24"/>
        <end position="29"/>
    </location>
</feature>
<dbReference type="PANTHER" id="PTHR32176">
    <property type="entry name" value="XYLOSE ISOMERASE"/>
    <property type="match status" value="1"/>
</dbReference>
<dbReference type="Gene3D" id="3.40.1090.10">
    <property type="entry name" value="Cytosolic phospholipase A2 catalytic domain"/>
    <property type="match status" value="1"/>
</dbReference>
<evidence type="ECO:0000256" key="4">
    <source>
        <dbReference type="ARBA" id="ARBA00022963"/>
    </source>
</evidence>
<evidence type="ECO:0000256" key="2">
    <source>
        <dbReference type="ARBA" id="ARBA00022801"/>
    </source>
</evidence>
<evidence type="ECO:0000256" key="3">
    <source>
        <dbReference type="ARBA" id="ARBA00022821"/>
    </source>
</evidence>
<feature type="short sequence motif" description="GXSXG" evidence="6">
    <location>
        <begin position="62"/>
        <end position="66"/>
    </location>
</feature>
<dbReference type="PROSITE" id="PS51635">
    <property type="entry name" value="PNPLA"/>
    <property type="match status" value="1"/>
</dbReference>
<dbReference type="EC" id="3.1.1.-" evidence="7"/>
<dbReference type="FunCoup" id="A0A2G5E4G4">
    <property type="interactions" value="93"/>
</dbReference>
<dbReference type="GO" id="GO:0047372">
    <property type="term" value="F:monoacylglycerol lipase activity"/>
    <property type="evidence" value="ECO:0007669"/>
    <property type="project" value="TreeGrafter"/>
</dbReference>
<evidence type="ECO:0000256" key="1">
    <source>
        <dbReference type="ARBA" id="ARBA00010240"/>
    </source>
</evidence>
<comment type="similarity">
    <text evidence="1 7">Belongs to the patatin family.</text>
</comment>
<dbReference type="FunFam" id="3.40.1090.10:FF:000005">
    <property type="entry name" value="Patatin"/>
    <property type="match status" value="1"/>
</dbReference>
<dbReference type="InParanoid" id="A0A2G5E4G4"/>
<dbReference type="EMBL" id="KZ305029">
    <property type="protein sequence ID" value="PIA50644.1"/>
    <property type="molecule type" value="Genomic_DNA"/>
</dbReference>
<keyword evidence="2 6" id="KW-0378">Hydrolase</keyword>
<feature type="active site" description="Proton acceptor" evidence="6">
    <location>
        <position position="214"/>
    </location>
</feature>
<keyword evidence="4 6" id="KW-0442">Lipid degradation</keyword>
<keyword evidence="10" id="KW-1185">Reference proteome</keyword>
<dbReference type="Proteomes" id="UP000230069">
    <property type="component" value="Unassembled WGS sequence"/>
</dbReference>
<dbReference type="AlphaFoldDB" id="A0A2G5E4G4"/>
<dbReference type="GO" id="GO:0004620">
    <property type="term" value="F:phospholipase activity"/>
    <property type="evidence" value="ECO:0007669"/>
    <property type="project" value="TreeGrafter"/>
</dbReference>
<comment type="function">
    <text evidence="7">Lipolytic acyl hydrolase (LAH).</text>
</comment>
<dbReference type="SUPFAM" id="SSF52151">
    <property type="entry name" value="FabD/lysophospholipase-like"/>
    <property type="match status" value="1"/>
</dbReference>
<feature type="short sequence motif" description="DGA/G" evidence="6">
    <location>
        <begin position="214"/>
        <end position="216"/>
    </location>
</feature>
<evidence type="ECO:0000313" key="9">
    <source>
        <dbReference type="EMBL" id="PIA50644.1"/>
    </source>
</evidence>
<dbReference type="GO" id="GO:0006952">
    <property type="term" value="P:defense response"/>
    <property type="evidence" value="ECO:0007669"/>
    <property type="project" value="UniProtKB-KW"/>
</dbReference>
<feature type="domain" description="PNPLA" evidence="8">
    <location>
        <begin position="20"/>
        <end position="227"/>
    </location>
</feature>
<reference evidence="9 10" key="1">
    <citation type="submission" date="2017-09" db="EMBL/GenBank/DDBJ databases">
        <title>WGS assembly of Aquilegia coerulea Goldsmith.</title>
        <authorList>
            <person name="Hodges S."/>
            <person name="Kramer E."/>
            <person name="Nordborg M."/>
            <person name="Tomkins J."/>
            <person name="Borevitz J."/>
            <person name="Derieg N."/>
            <person name="Yan J."/>
            <person name="Mihaltcheva S."/>
            <person name="Hayes R.D."/>
            <person name="Rokhsar D."/>
        </authorList>
    </citation>
    <scope>NUCLEOTIDE SEQUENCE [LARGE SCALE GENOMIC DNA]</scope>
    <source>
        <strain evidence="10">cv. Goldsmith</strain>
    </source>
</reference>
<dbReference type="InterPro" id="IPR002641">
    <property type="entry name" value="PNPLA_dom"/>
</dbReference>
<evidence type="ECO:0000256" key="5">
    <source>
        <dbReference type="ARBA" id="ARBA00023098"/>
    </source>
</evidence>
<dbReference type="OrthoDB" id="1658288at2759"/>
<proteinExistence type="inferred from homology"/>
<evidence type="ECO:0000256" key="6">
    <source>
        <dbReference type="PROSITE-ProRule" id="PRU01161"/>
    </source>
</evidence>
<comment type="domain">
    <text evidence="7">The nitrogen atoms of the two glycine residues in the GGXR motif define the oxyanion hole, and stabilize the oxyanion that forms during the nucleophilic attack by the catalytic serine during substrate cleavage.</text>
</comment>
<keyword evidence="5 6" id="KW-0443">Lipid metabolism</keyword>
<evidence type="ECO:0000313" key="10">
    <source>
        <dbReference type="Proteomes" id="UP000230069"/>
    </source>
</evidence>
<sequence length="398" mass="44242">MDRTSSFSKFPTYEKFYTILSIDGGGIRGIIPGTILAFLESELQKLDGEDARLADYFDLIAGTSTGGLVTTMLTAPDEYGRPLYAAKDLTKFYLENCPKIFPQRSGFLSSIRKTFASAMGPAYNGVYLRDLLKDKLKDKLLSQTLTNVAIPTFDIKLLQPIIFSNFQLTTDPTLDAQLLDICIGTSAAPTYLPAYCFKNIDKDGNIIRKFDLVDGGVTANNPTMVAVTEMTQQIYNKDPDYLSHKPMDYGKFLVISLGTGSRKIEVKKYNAKMAAKWGLWGWLTAGGSNPLIDVFTQSSEDLVDYHLSVVFKALKSEPNYIRIQDYDLTAKQSSTDLATTENLKDLVKVGEDLLKKKVTRVNLETGGTKDCESGDTNEEALIKFAKLLSDERNCRKMN</sequence>
<name>A0A2G5E4G4_AQUCA</name>
<dbReference type="Pfam" id="PF01734">
    <property type="entry name" value="Patatin"/>
    <property type="match status" value="1"/>
</dbReference>
<feature type="active site" description="Nucleophile" evidence="6">
    <location>
        <position position="64"/>
    </location>
</feature>
<dbReference type="PANTHER" id="PTHR32176:SF92">
    <property type="entry name" value="XYLOSE ISOMERASE"/>
    <property type="match status" value="1"/>
</dbReference>
<protein>
    <recommendedName>
        <fullName evidence="7">Patatin</fullName>
        <ecNumber evidence="7">3.1.1.-</ecNumber>
    </recommendedName>
</protein>
<accession>A0A2G5E4G4</accession>